<dbReference type="PANTHER" id="PTHR38687">
    <property type="entry name" value="CELL DIVISION PROTEIN DEDD-RELATED"/>
    <property type="match status" value="1"/>
</dbReference>
<feature type="compositionally biased region" description="Polar residues" evidence="1">
    <location>
        <begin position="245"/>
        <end position="254"/>
    </location>
</feature>
<dbReference type="GO" id="GO:0032153">
    <property type="term" value="C:cell division site"/>
    <property type="evidence" value="ECO:0007669"/>
    <property type="project" value="TreeGrafter"/>
</dbReference>
<dbReference type="Proteomes" id="UP000515873">
    <property type="component" value="Chromosome"/>
</dbReference>
<feature type="region of interest" description="Disordered" evidence="1">
    <location>
        <begin position="27"/>
        <end position="124"/>
    </location>
</feature>
<feature type="compositionally biased region" description="Low complexity" evidence="1">
    <location>
        <begin position="56"/>
        <end position="67"/>
    </location>
</feature>
<dbReference type="PANTHER" id="PTHR38687:SF1">
    <property type="entry name" value="CELL DIVISION PROTEIN DEDD"/>
    <property type="match status" value="1"/>
</dbReference>
<dbReference type="SUPFAM" id="SSF110997">
    <property type="entry name" value="Sporulation related repeat"/>
    <property type="match status" value="2"/>
</dbReference>
<evidence type="ECO:0000313" key="4">
    <source>
        <dbReference type="Proteomes" id="UP000515873"/>
    </source>
</evidence>
<dbReference type="InterPro" id="IPR036680">
    <property type="entry name" value="SPOR-like_sf"/>
</dbReference>
<dbReference type="Pfam" id="PF05036">
    <property type="entry name" value="SPOR"/>
    <property type="match status" value="2"/>
</dbReference>
<evidence type="ECO:0000256" key="1">
    <source>
        <dbReference type="SAM" id="MobiDB-lite"/>
    </source>
</evidence>
<feature type="domain" description="SPOR" evidence="2">
    <location>
        <begin position="166"/>
        <end position="246"/>
    </location>
</feature>
<gene>
    <name evidence="3" type="ORF">H8F01_01270</name>
</gene>
<dbReference type="KEGG" id="dtl:H8F01_01270"/>
<keyword evidence="4" id="KW-1185">Reference proteome</keyword>
<feature type="domain" description="SPOR" evidence="2">
    <location>
        <begin position="275"/>
        <end position="354"/>
    </location>
</feature>
<dbReference type="Gene3D" id="3.30.70.1070">
    <property type="entry name" value="Sporulation related repeat"/>
    <property type="match status" value="2"/>
</dbReference>
<sequence>MKTRLLGAAVLIALAVLIVPMFISSNPPTTSGDETVSLAIPPAPDRDLQTKTMSLTPGSAPASTSAPAPKPAVPTPAATAAPVGSTDQLATVNIGSNRPRDVETDPAAGQKPEPTTVTRPGSSAAQPVIPVQGAGSTGVTGSASTTAAKPAIASQQTPQPVSAPATAAHGAYSVNLSAYASSASAQNLIQRVKGLGYPASGRAINQGGKQLTMVTAGPFESRAAAEAARLKITQTIPGAPARLESSASTPSQDDAPTARPAAAAASAASTAAPTSSRPGGWAVQVAAMGTQADANALRDKLRASGFDGYVDTVNANGKQLWRVRAGPQTQRADALRIRDQIKSKLGVDGNVVTAP</sequence>
<dbReference type="GO" id="GO:0042834">
    <property type="term" value="F:peptidoglycan binding"/>
    <property type="evidence" value="ECO:0007669"/>
    <property type="project" value="InterPro"/>
</dbReference>
<accession>A0A7G8Q4Y0</accession>
<protein>
    <submittedName>
        <fullName evidence="3">SPOR domain-containing protein</fullName>
    </submittedName>
</protein>
<feature type="region of interest" description="Disordered" evidence="1">
    <location>
        <begin position="235"/>
        <end position="278"/>
    </location>
</feature>
<dbReference type="PROSITE" id="PS51724">
    <property type="entry name" value="SPOR"/>
    <property type="match status" value="2"/>
</dbReference>
<dbReference type="GO" id="GO:0030428">
    <property type="term" value="C:cell septum"/>
    <property type="evidence" value="ECO:0007669"/>
    <property type="project" value="TreeGrafter"/>
</dbReference>
<evidence type="ECO:0000259" key="2">
    <source>
        <dbReference type="PROSITE" id="PS51724"/>
    </source>
</evidence>
<dbReference type="GO" id="GO:0032506">
    <property type="term" value="P:cytokinetic process"/>
    <property type="evidence" value="ECO:0007669"/>
    <property type="project" value="TreeGrafter"/>
</dbReference>
<evidence type="ECO:0000313" key="3">
    <source>
        <dbReference type="EMBL" id="QNK01838.1"/>
    </source>
</evidence>
<dbReference type="EMBL" id="CP060412">
    <property type="protein sequence ID" value="QNK01838.1"/>
    <property type="molecule type" value="Genomic_DNA"/>
</dbReference>
<feature type="compositionally biased region" description="Polar residues" evidence="1">
    <location>
        <begin position="113"/>
        <end position="124"/>
    </location>
</feature>
<feature type="compositionally biased region" description="Polar residues" evidence="1">
    <location>
        <begin position="87"/>
        <end position="96"/>
    </location>
</feature>
<dbReference type="InterPro" id="IPR007730">
    <property type="entry name" value="SPOR-like_dom"/>
</dbReference>
<reference evidence="3 4" key="1">
    <citation type="submission" date="2020-08" db="EMBL/GenBank/DDBJ databases">
        <title>Dyella sp. G9 isolated from forest soil.</title>
        <authorList>
            <person name="Fu J."/>
            <person name="Qiu L."/>
        </authorList>
    </citation>
    <scope>NUCLEOTIDE SEQUENCE [LARGE SCALE GENOMIC DNA]</scope>
    <source>
        <strain evidence="3 4">G9</strain>
    </source>
</reference>
<feature type="compositionally biased region" description="Low complexity" evidence="1">
    <location>
        <begin position="255"/>
        <end position="278"/>
    </location>
</feature>
<dbReference type="RefSeq" id="WP_187057297.1">
    <property type="nucleotide sequence ID" value="NZ_CP060412.1"/>
</dbReference>
<proteinExistence type="predicted"/>
<name>A0A7G8Q4Y0_9GAMM</name>
<organism evidence="3 4">
    <name type="scientific">Dyella telluris</name>
    <dbReference type="NCBI Taxonomy" id="2763498"/>
    <lineage>
        <taxon>Bacteria</taxon>
        <taxon>Pseudomonadati</taxon>
        <taxon>Pseudomonadota</taxon>
        <taxon>Gammaproteobacteria</taxon>
        <taxon>Lysobacterales</taxon>
        <taxon>Rhodanobacteraceae</taxon>
        <taxon>Dyella</taxon>
    </lineage>
</organism>
<feature type="compositionally biased region" description="Low complexity" evidence="1">
    <location>
        <begin position="75"/>
        <end position="86"/>
    </location>
</feature>
<dbReference type="InterPro" id="IPR052521">
    <property type="entry name" value="Cell_div_SPOR-domain"/>
</dbReference>
<dbReference type="AlphaFoldDB" id="A0A7G8Q4Y0"/>